<dbReference type="PRINTS" id="PR00033">
    <property type="entry name" value="HTHASNC"/>
</dbReference>
<dbReference type="OrthoDB" id="33200at2157"/>
<dbReference type="InterPro" id="IPR000485">
    <property type="entry name" value="AsnC-type_HTH_dom"/>
</dbReference>
<dbReference type="PANTHER" id="PTHR30154">
    <property type="entry name" value="LEUCINE-RESPONSIVE REGULATORY PROTEIN"/>
    <property type="match status" value="1"/>
</dbReference>
<dbReference type="Gene3D" id="3.30.70.920">
    <property type="match status" value="1"/>
</dbReference>
<dbReference type="InterPro" id="IPR036388">
    <property type="entry name" value="WH-like_DNA-bd_sf"/>
</dbReference>
<dbReference type="RefSeq" id="WP_048093871.1">
    <property type="nucleotide sequence ID" value="NZ_JMIY01000008.1"/>
</dbReference>
<dbReference type="PANTHER" id="PTHR30154:SF34">
    <property type="entry name" value="TRANSCRIPTIONAL REGULATOR AZLB"/>
    <property type="match status" value="1"/>
</dbReference>
<dbReference type="SUPFAM" id="SSF46785">
    <property type="entry name" value="Winged helix' DNA-binding domain"/>
    <property type="match status" value="1"/>
</dbReference>
<comment type="caution">
    <text evidence="5">The sequence shown here is derived from an EMBL/GenBank/DDBJ whole genome shotgun (WGS) entry which is preliminary data.</text>
</comment>
<name>A0A062V3H1_9EURY</name>
<dbReference type="SUPFAM" id="SSF54909">
    <property type="entry name" value="Dimeric alpha+beta barrel"/>
    <property type="match status" value="1"/>
</dbReference>
<evidence type="ECO:0000313" key="5">
    <source>
        <dbReference type="EMBL" id="KCZ70364.1"/>
    </source>
</evidence>
<dbReference type="EMBL" id="JMIY01000008">
    <property type="protein sequence ID" value="KCZ70364.1"/>
    <property type="molecule type" value="Genomic_DNA"/>
</dbReference>
<evidence type="ECO:0000256" key="3">
    <source>
        <dbReference type="ARBA" id="ARBA00023163"/>
    </source>
</evidence>
<dbReference type="Gene3D" id="1.10.10.10">
    <property type="entry name" value="Winged helix-like DNA-binding domain superfamily/Winged helix DNA-binding domain"/>
    <property type="match status" value="1"/>
</dbReference>
<sequence>MREFLDLDKRDREILSLLEKDPEMSQSDIAEKLKISQPSVSARIHKLKQKGALAHVVGMNLKKVNLYMAKVDVIASNTSSVLEIFKDCPYFLNGLIVSGKHNLCLFFVGEDIATLEAIVDGHLRNNPSVQSAEVSIVITPMKDLILPLKMNFDFSDNPPCGSGCNCKECTHHVSNRCLGCPVTNSYSGKIWR</sequence>
<dbReference type="AlphaFoldDB" id="A0A062V3H1"/>
<dbReference type="InterPro" id="IPR036390">
    <property type="entry name" value="WH_DNA-bd_sf"/>
</dbReference>
<keyword evidence="1" id="KW-0805">Transcription regulation</keyword>
<dbReference type="InterPro" id="IPR011008">
    <property type="entry name" value="Dimeric_a/b-barrel"/>
</dbReference>
<evidence type="ECO:0000256" key="1">
    <source>
        <dbReference type="ARBA" id="ARBA00023015"/>
    </source>
</evidence>
<protein>
    <submittedName>
        <fullName evidence="5">Transcriptional regulator</fullName>
    </submittedName>
</protein>
<organism evidence="5 6">
    <name type="scientific">Candidatus Methanoperedens nitratireducens</name>
    <dbReference type="NCBI Taxonomy" id="1392998"/>
    <lineage>
        <taxon>Archaea</taxon>
        <taxon>Methanobacteriati</taxon>
        <taxon>Methanobacteriota</taxon>
        <taxon>Stenosarchaea group</taxon>
        <taxon>Methanomicrobia</taxon>
        <taxon>Methanosarcinales</taxon>
        <taxon>ANME-2 cluster</taxon>
        <taxon>Candidatus Methanoperedentaceae</taxon>
        <taxon>Candidatus Methanoperedens</taxon>
    </lineage>
</organism>
<keyword evidence="3" id="KW-0804">Transcription</keyword>
<dbReference type="PROSITE" id="PS50956">
    <property type="entry name" value="HTH_ASNC_2"/>
    <property type="match status" value="1"/>
</dbReference>
<keyword evidence="6" id="KW-1185">Reference proteome</keyword>
<proteinExistence type="predicted"/>
<feature type="domain" description="HTH asnC-type" evidence="4">
    <location>
        <begin position="7"/>
        <end position="67"/>
    </location>
</feature>
<dbReference type="Pfam" id="PF13412">
    <property type="entry name" value="HTH_24"/>
    <property type="match status" value="1"/>
</dbReference>
<dbReference type="InterPro" id="IPR019888">
    <property type="entry name" value="Tscrpt_reg_AsnC-like"/>
</dbReference>
<evidence type="ECO:0000256" key="2">
    <source>
        <dbReference type="ARBA" id="ARBA00023125"/>
    </source>
</evidence>
<gene>
    <name evidence="5" type="ORF">ANME2D_03279</name>
</gene>
<evidence type="ECO:0000259" key="4">
    <source>
        <dbReference type="PROSITE" id="PS50956"/>
    </source>
</evidence>
<keyword evidence="2" id="KW-0238">DNA-binding</keyword>
<dbReference type="GO" id="GO:0043200">
    <property type="term" value="P:response to amino acid"/>
    <property type="evidence" value="ECO:0007669"/>
    <property type="project" value="TreeGrafter"/>
</dbReference>
<accession>A0A062V3H1</accession>
<dbReference type="GO" id="GO:0043565">
    <property type="term" value="F:sequence-specific DNA binding"/>
    <property type="evidence" value="ECO:0007669"/>
    <property type="project" value="InterPro"/>
</dbReference>
<evidence type="ECO:0000313" key="6">
    <source>
        <dbReference type="Proteomes" id="UP000027153"/>
    </source>
</evidence>
<dbReference type="InterPro" id="IPR011991">
    <property type="entry name" value="ArsR-like_HTH"/>
</dbReference>
<dbReference type="SMART" id="SM00344">
    <property type="entry name" value="HTH_ASNC"/>
    <property type="match status" value="1"/>
</dbReference>
<dbReference type="GO" id="GO:0005829">
    <property type="term" value="C:cytosol"/>
    <property type="evidence" value="ECO:0007669"/>
    <property type="project" value="TreeGrafter"/>
</dbReference>
<reference evidence="5 6" key="1">
    <citation type="journal article" date="2013" name="Nature">
        <title>Anaerobic oxidation of methane coupled to nitrate reduction in a novel archaeal lineage.</title>
        <authorList>
            <person name="Haroon M.F."/>
            <person name="Hu S."/>
            <person name="Shi Y."/>
            <person name="Imelfort M."/>
            <person name="Keller J."/>
            <person name="Hugenholtz P."/>
            <person name="Yuan Z."/>
            <person name="Tyson G.W."/>
        </authorList>
    </citation>
    <scope>NUCLEOTIDE SEQUENCE [LARGE SCALE GENOMIC DNA]</scope>
    <source>
        <strain evidence="5 6">ANME-2d</strain>
    </source>
</reference>
<dbReference type="CDD" id="cd00090">
    <property type="entry name" value="HTH_ARSR"/>
    <property type="match status" value="1"/>
</dbReference>
<dbReference type="Proteomes" id="UP000027153">
    <property type="component" value="Unassembled WGS sequence"/>
</dbReference>